<evidence type="ECO:0000313" key="2">
    <source>
        <dbReference type="Proteomes" id="UP001281003"/>
    </source>
</evidence>
<name>A0AAE0UAY6_SORBR</name>
<comment type="caution">
    <text evidence="1">The sequence shown here is derived from an EMBL/GenBank/DDBJ whole genome shotgun (WGS) entry which is preliminary data.</text>
</comment>
<dbReference type="AlphaFoldDB" id="A0AAE0UAY6"/>
<evidence type="ECO:0000313" key="1">
    <source>
        <dbReference type="EMBL" id="KAK3396894.1"/>
    </source>
</evidence>
<organism evidence="1 2">
    <name type="scientific">Sordaria brevicollis</name>
    <dbReference type="NCBI Taxonomy" id="83679"/>
    <lineage>
        <taxon>Eukaryota</taxon>
        <taxon>Fungi</taxon>
        <taxon>Dikarya</taxon>
        <taxon>Ascomycota</taxon>
        <taxon>Pezizomycotina</taxon>
        <taxon>Sordariomycetes</taxon>
        <taxon>Sordariomycetidae</taxon>
        <taxon>Sordariales</taxon>
        <taxon>Sordariaceae</taxon>
        <taxon>Sordaria</taxon>
    </lineage>
</organism>
<proteinExistence type="predicted"/>
<sequence>MCLYERWVWVCGYVLLRYPQNDDGDIIEPRCRNLNESKFPNNCPDRECVGTLTFDEHCYRCQVGRIVPKWVCSHCSHVNDADSDVCQRNWSTVEYKGNPIPMHRRNGDNIRSRVDIASTPPCPYRQKADVSSLLPSKGYLVGFQDGVCKCHQTTGKETKVSWKSPCHLLDAGT</sequence>
<dbReference type="EMBL" id="JAUTDP010000008">
    <property type="protein sequence ID" value="KAK3396894.1"/>
    <property type="molecule type" value="Genomic_DNA"/>
</dbReference>
<keyword evidence="2" id="KW-1185">Reference proteome</keyword>
<gene>
    <name evidence="1" type="ORF">B0T20DRAFT_244930</name>
</gene>
<reference evidence="1" key="2">
    <citation type="submission" date="2023-07" db="EMBL/GenBank/DDBJ databases">
        <authorList>
            <consortium name="Lawrence Berkeley National Laboratory"/>
            <person name="Haridas S."/>
            <person name="Hensen N."/>
            <person name="Bonometti L."/>
            <person name="Westerberg I."/>
            <person name="Brannstrom I.O."/>
            <person name="Guillou S."/>
            <person name="Cros-Aarteil S."/>
            <person name="Calhoun S."/>
            <person name="Kuo A."/>
            <person name="Mondo S."/>
            <person name="Pangilinan J."/>
            <person name="Riley R."/>
            <person name="LaButti K."/>
            <person name="Andreopoulos B."/>
            <person name="Lipzen A."/>
            <person name="Chen C."/>
            <person name="Yanf M."/>
            <person name="Daum C."/>
            <person name="Ng V."/>
            <person name="Clum A."/>
            <person name="Steindorff A."/>
            <person name="Ohm R."/>
            <person name="Martin F."/>
            <person name="Silar P."/>
            <person name="Natvig D."/>
            <person name="Lalanne C."/>
            <person name="Gautier V."/>
            <person name="Ament-velasquez S.L."/>
            <person name="Kruys A."/>
            <person name="Hutchinson M.I."/>
            <person name="Powell A.J."/>
            <person name="Barry K."/>
            <person name="Miller A.N."/>
            <person name="Grigoriev I.V."/>
            <person name="Debuchy R."/>
            <person name="Gladieux P."/>
            <person name="Thoren M.H."/>
            <person name="Johannesson H."/>
        </authorList>
    </citation>
    <scope>NUCLEOTIDE SEQUENCE</scope>
    <source>
        <strain evidence="1">FGSC 1904</strain>
    </source>
</reference>
<dbReference type="Proteomes" id="UP001281003">
    <property type="component" value="Unassembled WGS sequence"/>
</dbReference>
<protein>
    <submittedName>
        <fullName evidence="1">Uncharacterized protein</fullName>
    </submittedName>
</protein>
<reference evidence="1" key="1">
    <citation type="journal article" date="2023" name="Mol. Phylogenet. Evol.">
        <title>Genome-scale phylogeny and comparative genomics of the fungal order Sordariales.</title>
        <authorList>
            <person name="Hensen N."/>
            <person name="Bonometti L."/>
            <person name="Westerberg I."/>
            <person name="Brannstrom I.O."/>
            <person name="Guillou S."/>
            <person name="Cros-Aarteil S."/>
            <person name="Calhoun S."/>
            <person name="Haridas S."/>
            <person name="Kuo A."/>
            <person name="Mondo S."/>
            <person name="Pangilinan J."/>
            <person name="Riley R."/>
            <person name="LaButti K."/>
            <person name="Andreopoulos B."/>
            <person name="Lipzen A."/>
            <person name="Chen C."/>
            <person name="Yan M."/>
            <person name="Daum C."/>
            <person name="Ng V."/>
            <person name="Clum A."/>
            <person name="Steindorff A."/>
            <person name="Ohm R.A."/>
            <person name="Martin F."/>
            <person name="Silar P."/>
            <person name="Natvig D.O."/>
            <person name="Lalanne C."/>
            <person name="Gautier V."/>
            <person name="Ament-Velasquez S.L."/>
            <person name="Kruys A."/>
            <person name="Hutchinson M.I."/>
            <person name="Powell A.J."/>
            <person name="Barry K."/>
            <person name="Miller A.N."/>
            <person name="Grigoriev I.V."/>
            <person name="Debuchy R."/>
            <person name="Gladieux P."/>
            <person name="Hiltunen Thoren M."/>
            <person name="Johannesson H."/>
        </authorList>
    </citation>
    <scope>NUCLEOTIDE SEQUENCE</scope>
    <source>
        <strain evidence="1">FGSC 1904</strain>
    </source>
</reference>
<accession>A0AAE0UAY6</accession>